<keyword evidence="4" id="KW-0378">Hydrolase</keyword>
<dbReference type="GO" id="GO:0006196">
    <property type="term" value="P:AMP catabolic process"/>
    <property type="evidence" value="ECO:0007669"/>
    <property type="project" value="TreeGrafter"/>
</dbReference>
<keyword evidence="3" id="KW-0547">Nucleotide-binding</keyword>
<evidence type="ECO:0000313" key="7">
    <source>
        <dbReference type="Proteomes" id="UP000183832"/>
    </source>
</evidence>
<dbReference type="GO" id="GO:0005886">
    <property type="term" value="C:plasma membrane"/>
    <property type="evidence" value="ECO:0007669"/>
    <property type="project" value="TreeGrafter"/>
</dbReference>
<dbReference type="GO" id="GO:0046872">
    <property type="term" value="F:metal ion binding"/>
    <property type="evidence" value="ECO:0007669"/>
    <property type="project" value="UniProtKB-KW"/>
</dbReference>
<dbReference type="PANTHER" id="PTHR11575:SF32">
    <property type="entry name" value="APYRASE-LIKE PROTEIN"/>
    <property type="match status" value="1"/>
</dbReference>
<keyword evidence="2" id="KW-0479">Metal-binding</keyword>
<evidence type="ECO:0000256" key="2">
    <source>
        <dbReference type="ARBA" id="ARBA00022723"/>
    </source>
</evidence>
<protein>
    <submittedName>
        <fullName evidence="6">CLUMA_CG020263, isoform A</fullName>
    </submittedName>
</protein>
<dbReference type="STRING" id="568069.A0A1J1J687"/>
<name>A0A1J1J687_9DIPT</name>
<dbReference type="InterPro" id="IPR008334">
    <property type="entry name" value="5'-Nucleotdase_C"/>
</dbReference>
<dbReference type="EMBL" id="CVRI01000070">
    <property type="protein sequence ID" value="CRL07284.1"/>
    <property type="molecule type" value="Genomic_DNA"/>
</dbReference>
<dbReference type="OrthoDB" id="7722975at2759"/>
<dbReference type="PANTHER" id="PTHR11575">
    <property type="entry name" value="5'-NUCLEOTIDASE-RELATED"/>
    <property type="match status" value="1"/>
</dbReference>
<dbReference type="Proteomes" id="UP000183832">
    <property type="component" value="Unassembled WGS sequence"/>
</dbReference>
<dbReference type="SUPFAM" id="SSF55816">
    <property type="entry name" value="5'-nucleotidase (syn. UDP-sugar hydrolase), C-terminal domain"/>
    <property type="match status" value="1"/>
</dbReference>
<dbReference type="AlphaFoldDB" id="A0A1J1J687"/>
<evidence type="ECO:0000256" key="1">
    <source>
        <dbReference type="ARBA" id="ARBA00006654"/>
    </source>
</evidence>
<sequence length="137" mass="15809">MPFENTLDILKLQGDVIIDIFEHSVSSSFDEIEFIGIHMLQISGFQLTFNTSKPVGRRLETIQIKNKYNEFENINLYKSYAVIAPSFLARGGDGYTMIKTNRKHYKVGLLDIDLIEKYILNKSPISPELDHRIIMLK</sequence>
<organism evidence="6 7">
    <name type="scientific">Clunio marinus</name>
    <dbReference type="NCBI Taxonomy" id="568069"/>
    <lineage>
        <taxon>Eukaryota</taxon>
        <taxon>Metazoa</taxon>
        <taxon>Ecdysozoa</taxon>
        <taxon>Arthropoda</taxon>
        <taxon>Hexapoda</taxon>
        <taxon>Insecta</taxon>
        <taxon>Pterygota</taxon>
        <taxon>Neoptera</taxon>
        <taxon>Endopterygota</taxon>
        <taxon>Diptera</taxon>
        <taxon>Nematocera</taxon>
        <taxon>Chironomoidea</taxon>
        <taxon>Chironomidae</taxon>
        <taxon>Clunio</taxon>
    </lineage>
</organism>
<evidence type="ECO:0000256" key="4">
    <source>
        <dbReference type="ARBA" id="ARBA00022801"/>
    </source>
</evidence>
<proteinExistence type="inferred from homology"/>
<evidence type="ECO:0000259" key="5">
    <source>
        <dbReference type="Pfam" id="PF02872"/>
    </source>
</evidence>
<gene>
    <name evidence="6" type="primary">similar to Apyrase</name>
    <name evidence="6" type="ORF">CLUMA_CG020263</name>
</gene>
<evidence type="ECO:0000256" key="3">
    <source>
        <dbReference type="ARBA" id="ARBA00022741"/>
    </source>
</evidence>
<dbReference type="Gene3D" id="3.90.780.10">
    <property type="entry name" value="5'-Nucleotidase, C-terminal domain"/>
    <property type="match status" value="1"/>
</dbReference>
<accession>A0A1J1J687</accession>
<feature type="domain" description="5'-Nucleotidase C-terminal" evidence="5">
    <location>
        <begin position="1"/>
        <end position="99"/>
    </location>
</feature>
<reference evidence="6 7" key="1">
    <citation type="submission" date="2015-04" db="EMBL/GenBank/DDBJ databases">
        <authorList>
            <person name="Syromyatnikov M.Y."/>
            <person name="Popov V.N."/>
        </authorList>
    </citation>
    <scope>NUCLEOTIDE SEQUENCE [LARGE SCALE GENOMIC DNA]</scope>
</reference>
<keyword evidence="7" id="KW-1185">Reference proteome</keyword>
<dbReference type="InterPro" id="IPR036907">
    <property type="entry name" value="5'-Nucleotdase_C_sf"/>
</dbReference>
<dbReference type="Pfam" id="PF02872">
    <property type="entry name" value="5_nucleotid_C"/>
    <property type="match status" value="1"/>
</dbReference>
<evidence type="ECO:0000313" key="6">
    <source>
        <dbReference type="EMBL" id="CRL07284.1"/>
    </source>
</evidence>
<comment type="similarity">
    <text evidence="1">Belongs to the 5'-nucleotidase family.</text>
</comment>
<dbReference type="InterPro" id="IPR006179">
    <property type="entry name" value="5_nucleotidase/apyrase"/>
</dbReference>
<dbReference type="GO" id="GO:0000166">
    <property type="term" value="F:nucleotide binding"/>
    <property type="evidence" value="ECO:0007669"/>
    <property type="project" value="UniProtKB-KW"/>
</dbReference>
<dbReference type="GO" id="GO:0008253">
    <property type="term" value="F:5'-nucleotidase activity"/>
    <property type="evidence" value="ECO:0007669"/>
    <property type="project" value="TreeGrafter"/>
</dbReference>